<feature type="domain" description="HTH psq-type" evidence="2">
    <location>
        <begin position="233"/>
        <end position="270"/>
    </location>
</feature>
<proteinExistence type="predicted"/>
<feature type="region of interest" description="Disordered" evidence="1">
    <location>
        <begin position="195"/>
        <end position="219"/>
    </location>
</feature>
<gene>
    <name evidence="4" type="ORF">CCR75_005915</name>
</gene>
<dbReference type="GO" id="GO:0003677">
    <property type="term" value="F:DNA binding"/>
    <property type="evidence" value="ECO:0007669"/>
    <property type="project" value="InterPro"/>
</dbReference>
<dbReference type="Pfam" id="PF04218">
    <property type="entry name" value="CENP-B_N"/>
    <property type="match status" value="1"/>
</dbReference>
<dbReference type="OrthoDB" id="10257085at2759"/>
<evidence type="ECO:0000313" key="4">
    <source>
        <dbReference type="EMBL" id="TDH73828.1"/>
    </source>
</evidence>
<evidence type="ECO:0000313" key="5">
    <source>
        <dbReference type="Proteomes" id="UP000294530"/>
    </source>
</evidence>
<dbReference type="InterPro" id="IPR007889">
    <property type="entry name" value="HTH_Psq"/>
</dbReference>
<organism evidence="4 5">
    <name type="scientific">Bremia lactucae</name>
    <name type="common">Lettuce downy mildew</name>
    <dbReference type="NCBI Taxonomy" id="4779"/>
    <lineage>
        <taxon>Eukaryota</taxon>
        <taxon>Sar</taxon>
        <taxon>Stramenopiles</taxon>
        <taxon>Oomycota</taxon>
        <taxon>Peronosporomycetes</taxon>
        <taxon>Peronosporales</taxon>
        <taxon>Peronosporaceae</taxon>
        <taxon>Bremia</taxon>
    </lineage>
</organism>
<accession>A0A976ILB7</accession>
<dbReference type="InterPro" id="IPR029057">
    <property type="entry name" value="PRTase-like"/>
</dbReference>
<dbReference type="KEGG" id="blac:94349660"/>
<dbReference type="InterPro" id="IPR000836">
    <property type="entry name" value="PRTase_dom"/>
</dbReference>
<dbReference type="AlphaFoldDB" id="A0A976ILB7"/>
<evidence type="ECO:0008006" key="6">
    <source>
        <dbReference type="Google" id="ProtNLM"/>
    </source>
</evidence>
<dbReference type="Gene3D" id="3.40.50.2020">
    <property type="match status" value="1"/>
</dbReference>
<evidence type="ECO:0000259" key="3">
    <source>
        <dbReference type="Pfam" id="PF14681"/>
    </source>
</evidence>
<evidence type="ECO:0000259" key="2">
    <source>
        <dbReference type="Pfam" id="PF04218"/>
    </source>
</evidence>
<dbReference type="Pfam" id="PF14681">
    <property type="entry name" value="UPRTase"/>
    <property type="match status" value="1"/>
</dbReference>
<feature type="domain" description="Phosphoribosyltransferase" evidence="3">
    <location>
        <begin position="351"/>
        <end position="527"/>
    </location>
</feature>
<dbReference type="Proteomes" id="UP000294530">
    <property type="component" value="Unassembled WGS sequence"/>
</dbReference>
<protein>
    <recommendedName>
        <fullName evidence="6">HTH psq-type domain-containing protein</fullName>
    </recommendedName>
</protein>
<keyword evidence="5" id="KW-1185">Reference proteome</keyword>
<comment type="caution">
    <text evidence="4">The sequence shown here is derived from an EMBL/GenBank/DDBJ whole genome shotgun (WGS) entry which is preliminary data.</text>
</comment>
<dbReference type="SUPFAM" id="SSF46689">
    <property type="entry name" value="Homeodomain-like"/>
    <property type="match status" value="1"/>
</dbReference>
<dbReference type="InterPro" id="IPR009057">
    <property type="entry name" value="Homeodomain-like_sf"/>
</dbReference>
<dbReference type="EMBL" id="SHOA02000009">
    <property type="protein sequence ID" value="TDH73828.1"/>
    <property type="molecule type" value="Genomic_DNA"/>
</dbReference>
<dbReference type="GeneID" id="94349660"/>
<dbReference type="Gene3D" id="1.10.10.60">
    <property type="entry name" value="Homeodomain-like"/>
    <property type="match status" value="1"/>
</dbReference>
<name>A0A976ILB7_BRELC</name>
<dbReference type="RefSeq" id="XP_067823326.1">
    <property type="nucleotide sequence ID" value="XM_067963989.1"/>
</dbReference>
<feature type="compositionally biased region" description="Polar residues" evidence="1">
    <location>
        <begin position="196"/>
        <end position="210"/>
    </location>
</feature>
<sequence>MATPTSSNATAALVLPAYKWNSAISARSKSMAERRCCAPLFTQPVEANTDFVRYCPTVGEAPTTDRKDRKAFYEDLRERHCNLVRRQRLAQEMFAYKAKEEFAYKAKEEFARTSTTIHSLSMPHLDATSQEPQRTRLSLIKTLDSKKGIPKDWDGDSHVDAHQRETVRPSVLVPVMEPWLLPSIRVRPSKILDGGTVQTVPSSNQDCTTETQEETASKSKKRVRYLRNIDRRNIIQRIENGEKQASLAREFGVTRAAICHIKKNRFEILARYNSMVQAAQNIDRTENLNGPPGMEGMVHEIRTTSVLLLLTILRDKRTNSATFRRVAGRLIMCVISNLKGFCTTKSDVMYGSILLEETLSRLGTKRVEVLTDTGHWYQGLEHQYHFCGVALGAEASSFLTSFHQMEPDAPQGSIHIQATSDRLGQRVWRLEHLDLPAAIAQHKVLLLSCVCSTGHAECTAIEALCNIGCEENSIALVVLLVSSDAIVTISNQFPQVKIITVGITDPLDPQTDDVIHGFGNFTLRYHGM</sequence>
<evidence type="ECO:0000256" key="1">
    <source>
        <dbReference type="SAM" id="MobiDB-lite"/>
    </source>
</evidence>
<reference evidence="4 5" key="1">
    <citation type="journal article" date="2021" name="Genome Biol.">
        <title>AFLAP: assembly-free linkage analysis pipeline using k-mers from genome sequencing data.</title>
        <authorList>
            <person name="Fletcher K."/>
            <person name="Zhang L."/>
            <person name="Gil J."/>
            <person name="Han R."/>
            <person name="Cavanaugh K."/>
            <person name="Michelmore R."/>
        </authorList>
    </citation>
    <scope>NUCLEOTIDE SEQUENCE [LARGE SCALE GENOMIC DNA]</scope>
    <source>
        <strain evidence="4 5">SF5</strain>
    </source>
</reference>
<dbReference type="SUPFAM" id="SSF53271">
    <property type="entry name" value="PRTase-like"/>
    <property type="match status" value="1"/>
</dbReference>